<reference evidence="1" key="1">
    <citation type="submission" date="2024-02" db="EMBL/GenBank/DDBJ databases">
        <authorList>
            <consortium name="ELIXIR-Norway"/>
            <consortium name="Elixir Norway"/>
        </authorList>
    </citation>
    <scope>NUCLEOTIDE SEQUENCE</scope>
</reference>
<evidence type="ECO:0000313" key="2">
    <source>
        <dbReference type="Proteomes" id="UP001497444"/>
    </source>
</evidence>
<proteinExistence type="predicted"/>
<dbReference type="Proteomes" id="UP001497444">
    <property type="component" value="Chromosome 4"/>
</dbReference>
<evidence type="ECO:0000313" key="1">
    <source>
        <dbReference type="EMBL" id="CAK9271488.1"/>
    </source>
</evidence>
<organism evidence="1 2">
    <name type="scientific">Sphagnum jensenii</name>
    <dbReference type="NCBI Taxonomy" id="128206"/>
    <lineage>
        <taxon>Eukaryota</taxon>
        <taxon>Viridiplantae</taxon>
        <taxon>Streptophyta</taxon>
        <taxon>Embryophyta</taxon>
        <taxon>Bryophyta</taxon>
        <taxon>Sphagnophytina</taxon>
        <taxon>Sphagnopsida</taxon>
        <taxon>Sphagnales</taxon>
        <taxon>Sphagnaceae</taxon>
        <taxon>Sphagnum</taxon>
    </lineage>
</organism>
<dbReference type="EMBL" id="OZ020099">
    <property type="protein sequence ID" value="CAK9271488.1"/>
    <property type="molecule type" value="Genomic_DNA"/>
</dbReference>
<sequence>MRRPALAVALGEALTARGERAEDVRCVATRKRERTTPHGRYQEALSLLSRMAAGLGIGAAASASRGGFPLRFRCEHDDDDDDEQQRVSSSGGRCERKAVAIAPRCVFQWAWLDSRFILAGKPLSRKP</sequence>
<keyword evidence="2" id="KW-1185">Reference proteome</keyword>
<protein>
    <submittedName>
        <fullName evidence="1">Uncharacterized protein</fullName>
    </submittedName>
</protein>
<gene>
    <name evidence="1" type="ORF">CSSPJE1EN1_LOCUS16966</name>
</gene>
<accession>A0ABP0WXA0</accession>
<name>A0ABP0WXA0_9BRYO</name>